<dbReference type="BioCyc" id="CSTA292563:G1353-464-MONOMER"/>
<evidence type="ECO:0000256" key="3">
    <source>
        <dbReference type="ARBA" id="ARBA00022679"/>
    </source>
</evidence>
<dbReference type="Pfam" id="PF02353">
    <property type="entry name" value="CMAS"/>
    <property type="match status" value="2"/>
</dbReference>
<sequence>MNLNLKNKSESLVQKMLSRAGITINGSNPWDVQVYSPDIYNRILAQGNMGLGESYMEGLWDCERLDLFFEKILRADLDQGIKSLTLALYHLKARFLNLQTKKRAWQVGKKHYDLNNDFYGAMLGKSMAYSCAYWHNAKDLDQAQEEKYDLICRKLQLQPGMSLLDIGCGWGGLMNYAREHYNIKGIGLTISKEQYKWATEHYSHPDLEFRLQDYRDLLNDNDDIVSQGDRKVALRDRTLPLYDRIVSVGMFEHVGAKNYRTYMKVVEKCLKDDGLFLLHTIGKNSRYATTDPWINHYIFPNGDLPSLNQIADATSELLLIEDFHSLGAYYDRTLMAWHKNFEQSWHKFQDQLGEVFYRMWRYYLLSCAGSFRARNVQLWQLVFSKNGVSGIYPRYS</sequence>
<keyword evidence="8" id="KW-1185">Reference proteome</keyword>
<dbReference type="PANTHER" id="PTHR43667:SF1">
    <property type="entry name" value="CYCLOPROPANE-FATTY-ACYL-PHOSPHOLIPID SYNTHASE"/>
    <property type="match status" value="1"/>
</dbReference>
<protein>
    <submittedName>
        <fullName evidence="7">Cyclopropane-fatty-acyl-phospholipid synthase</fullName>
        <ecNumber evidence="7">2.1.1.79</ecNumber>
    </submittedName>
</protein>
<reference evidence="8" key="1">
    <citation type="journal article" date="2013" name="Proc. Natl. Acad. Sci. U.S.A.">
        <title>Improving the coverage of the cyanobacterial phylum using diversity-driven genome sequencing.</title>
        <authorList>
            <person name="Shih P.M."/>
            <person name="Wu D."/>
            <person name="Latifi A."/>
            <person name="Axen S.D."/>
            <person name="Fewer D.P."/>
            <person name="Talla E."/>
            <person name="Calteau A."/>
            <person name="Cai F."/>
            <person name="Tandeau de Marsac N."/>
            <person name="Rippka R."/>
            <person name="Herdman M."/>
            <person name="Sivonen K."/>
            <person name="Coursin T."/>
            <person name="Laurent T."/>
            <person name="Goodwin L."/>
            <person name="Nolan M."/>
            <person name="Davenport K.W."/>
            <person name="Han C.S."/>
            <person name="Rubin E.M."/>
            <person name="Eisen J.A."/>
            <person name="Woyke T."/>
            <person name="Gugger M."/>
            <person name="Kerfeld C.A."/>
        </authorList>
    </citation>
    <scope>NUCLEOTIDE SEQUENCE [LARGE SCALE GENOMIC DNA]</scope>
    <source>
        <strain evidence="8">ATCC 29140 / PCC 7202</strain>
    </source>
</reference>
<keyword evidence="2 7" id="KW-0489">Methyltransferase</keyword>
<dbReference type="CDD" id="cd02440">
    <property type="entry name" value="AdoMet_MTases"/>
    <property type="match status" value="1"/>
</dbReference>
<dbReference type="SUPFAM" id="SSF53335">
    <property type="entry name" value="S-adenosyl-L-methionine-dependent methyltransferases"/>
    <property type="match status" value="1"/>
</dbReference>
<dbReference type="PANTHER" id="PTHR43667">
    <property type="entry name" value="CYCLOPROPANE-FATTY-ACYL-PHOSPHOLIPID SYNTHASE"/>
    <property type="match status" value="1"/>
</dbReference>
<name>K9YJ58_CYASC</name>
<evidence type="ECO:0000256" key="1">
    <source>
        <dbReference type="ARBA" id="ARBA00010815"/>
    </source>
</evidence>
<comment type="similarity">
    <text evidence="1">Belongs to the CFA/CMAS family.</text>
</comment>
<evidence type="ECO:0000256" key="4">
    <source>
        <dbReference type="ARBA" id="ARBA00022691"/>
    </source>
</evidence>
<dbReference type="GO" id="GO:0032259">
    <property type="term" value="P:methylation"/>
    <property type="evidence" value="ECO:0007669"/>
    <property type="project" value="UniProtKB-KW"/>
</dbReference>
<evidence type="ECO:0000313" key="7">
    <source>
        <dbReference type="EMBL" id="AFZ46440.1"/>
    </source>
</evidence>
<dbReference type="PIRSF" id="PIRSF003085">
    <property type="entry name" value="CMAS"/>
    <property type="match status" value="1"/>
</dbReference>
<dbReference type="eggNOG" id="COG2230">
    <property type="taxonomic scope" value="Bacteria"/>
</dbReference>
<accession>K9YJ58</accession>
<evidence type="ECO:0000256" key="5">
    <source>
        <dbReference type="ARBA" id="ARBA00023098"/>
    </source>
</evidence>
<dbReference type="InterPro" id="IPR029063">
    <property type="entry name" value="SAM-dependent_MTases_sf"/>
</dbReference>
<evidence type="ECO:0000256" key="6">
    <source>
        <dbReference type="PIRSR" id="PIRSR003085-1"/>
    </source>
</evidence>
<evidence type="ECO:0000313" key="8">
    <source>
        <dbReference type="Proteomes" id="UP000010483"/>
    </source>
</evidence>
<dbReference type="HOGENOM" id="CLU_026434_6_0_3"/>
<keyword evidence="5" id="KW-0443">Lipid metabolism</keyword>
<dbReference type="Gene3D" id="3.40.50.150">
    <property type="entry name" value="Vaccinia Virus protein VP39"/>
    <property type="match status" value="1"/>
</dbReference>
<dbReference type="InterPro" id="IPR003333">
    <property type="entry name" value="CMAS"/>
</dbReference>
<organism evidence="7 8">
    <name type="scientific">Cyanobacterium stanieri (strain ATCC 29140 / PCC 7202)</name>
    <dbReference type="NCBI Taxonomy" id="292563"/>
    <lineage>
        <taxon>Bacteria</taxon>
        <taxon>Bacillati</taxon>
        <taxon>Cyanobacteriota</taxon>
        <taxon>Cyanophyceae</taxon>
        <taxon>Oscillatoriophycideae</taxon>
        <taxon>Chroococcales</taxon>
        <taxon>Geminocystaceae</taxon>
        <taxon>Cyanobacterium</taxon>
    </lineage>
</organism>
<dbReference type="STRING" id="292563.Cyast_0460"/>
<dbReference type="Proteomes" id="UP000010483">
    <property type="component" value="Chromosome"/>
</dbReference>
<keyword evidence="4" id="KW-0949">S-adenosyl-L-methionine</keyword>
<dbReference type="EMBL" id="CP003940">
    <property type="protein sequence ID" value="AFZ46440.1"/>
    <property type="molecule type" value="Genomic_DNA"/>
</dbReference>
<dbReference type="InterPro" id="IPR050723">
    <property type="entry name" value="CFA/CMAS"/>
</dbReference>
<dbReference type="EC" id="2.1.1.79" evidence="7"/>
<dbReference type="KEGG" id="csn:Cyast_0460"/>
<dbReference type="GO" id="GO:0008825">
    <property type="term" value="F:cyclopropane-fatty-acyl-phospholipid synthase activity"/>
    <property type="evidence" value="ECO:0007669"/>
    <property type="project" value="UniProtKB-EC"/>
</dbReference>
<dbReference type="GO" id="GO:0008610">
    <property type="term" value="P:lipid biosynthetic process"/>
    <property type="evidence" value="ECO:0007669"/>
    <property type="project" value="InterPro"/>
</dbReference>
<feature type="active site" evidence="6">
    <location>
        <position position="367"/>
    </location>
</feature>
<dbReference type="AlphaFoldDB" id="K9YJ58"/>
<gene>
    <name evidence="7" type="ordered locus">Cyast_0460</name>
</gene>
<proteinExistence type="inferred from homology"/>
<dbReference type="PATRIC" id="fig|292563.3.peg.478"/>
<keyword evidence="3 7" id="KW-0808">Transferase</keyword>
<evidence type="ECO:0000256" key="2">
    <source>
        <dbReference type="ARBA" id="ARBA00022603"/>
    </source>
</evidence>